<dbReference type="GO" id="GO:0005789">
    <property type="term" value="C:endoplasmic reticulum membrane"/>
    <property type="evidence" value="ECO:0007669"/>
    <property type="project" value="UniProtKB-SubCell"/>
</dbReference>
<evidence type="ECO:0000256" key="3">
    <source>
        <dbReference type="ARBA" id="ARBA00004174"/>
    </source>
</evidence>
<keyword evidence="8" id="KW-0256">Endoplasmic reticulum</keyword>
<name>A0A9J6BPL1_POLVA</name>
<dbReference type="CDD" id="cd11056">
    <property type="entry name" value="CYP6-like"/>
    <property type="match status" value="1"/>
</dbReference>
<evidence type="ECO:0000256" key="5">
    <source>
        <dbReference type="ARBA" id="ARBA00010617"/>
    </source>
</evidence>
<dbReference type="Gene3D" id="1.10.630.10">
    <property type="entry name" value="Cytochrome P450"/>
    <property type="match status" value="1"/>
</dbReference>
<evidence type="ECO:0000313" key="17">
    <source>
        <dbReference type="Proteomes" id="UP001107558"/>
    </source>
</evidence>
<keyword evidence="9" id="KW-0492">Microsome</keyword>
<evidence type="ECO:0000256" key="13">
    <source>
        <dbReference type="ARBA" id="ARBA00023136"/>
    </source>
</evidence>
<evidence type="ECO:0000256" key="8">
    <source>
        <dbReference type="ARBA" id="ARBA00022824"/>
    </source>
</evidence>
<evidence type="ECO:0000256" key="14">
    <source>
        <dbReference type="PIRSR" id="PIRSR602401-1"/>
    </source>
</evidence>
<comment type="cofactor">
    <cofactor evidence="1 14">
        <name>heme</name>
        <dbReference type="ChEBI" id="CHEBI:30413"/>
    </cofactor>
</comment>
<comment type="caution">
    <text evidence="16">The sequence shown here is derived from an EMBL/GenBank/DDBJ whole genome shotgun (WGS) entry which is preliminary data.</text>
</comment>
<dbReference type="PRINTS" id="PR00385">
    <property type="entry name" value="P450"/>
</dbReference>
<keyword evidence="11 14" id="KW-0408">Iron</keyword>
<evidence type="ECO:0000256" key="15">
    <source>
        <dbReference type="RuleBase" id="RU000461"/>
    </source>
</evidence>
<dbReference type="Pfam" id="PF00067">
    <property type="entry name" value="p450"/>
    <property type="match status" value="1"/>
</dbReference>
<dbReference type="OrthoDB" id="2789670at2759"/>
<dbReference type="AlphaFoldDB" id="A0A9J6BPL1"/>
<dbReference type="GO" id="GO:0004497">
    <property type="term" value="F:monooxygenase activity"/>
    <property type="evidence" value="ECO:0007669"/>
    <property type="project" value="UniProtKB-KW"/>
</dbReference>
<comment type="subcellular location">
    <subcellularLocation>
        <location evidence="4">Endoplasmic reticulum membrane</location>
        <topology evidence="4">Peripheral membrane protein</topology>
    </subcellularLocation>
    <subcellularLocation>
        <location evidence="3">Microsome membrane</location>
        <topology evidence="3">Peripheral membrane protein</topology>
    </subcellularLocation>
</comment>
<dbReference type="InterPro" id="IPR001128">
    <property type="entry name" value="Cyt_P450"/>
</dbReference>
<comment type="function">
    <text evidence="2">May be involved in the metabolism of insect hormones and in the breakdown of synthetic insecticides.</text>
</comment>
<dbReference type="PROSITE" id="PS00086">
    <property type="entry name" value="CYTOCHROME_P450"/>
    <property type="match status" value="1"/>
</dbReference>
<proteinExistence type="inferred from homology"/>
<dbReference type="PANTHER" id="PTHR24292:SF54">
    <property type="entry name" value="CYP9F3-RELATED"/>
    <property type="match status" value="1"/>
</dbReference>
<dbReference type="InterPro" id="IPR050476">
    <property type="entry name" value="Insect_CytP450_Detox"/>
</dbReference>
<evidence type="ECO:0000256" key="7">
    <source>
        <dbReference type="ARBA" id="ARBA00022723"/>
    </source>
</evidence>
<sequence>MLIIILCITTVYLIYKWSISTFDYFEKQGIPYNKPLPLVGSNINTFFDRKPFIDVLHKWYNEFKNERLSGLFEFRRPAVLVKDPKLIKQLAVKDFEHFMDHRSVIDEDVDPLFGKNLIALKGNKWREIRATLSPAFTGSKMRNMMDFVSTVGHQTAEAIKKDIKSGGVNTFEFEEFASKFTIDIIASTAFGIEINSFKNPTNEFFKVAKEITNFATLKIGLKFAGYLLFPKLMKMLNVHLLDKVGCDYFENVICDTIQTREKKGIMRNDMIQLLLQAKAGKLSIETEGKNTEGFATTAESQLGKNEVKIKWDEIDLVAQCFSFFVAGFSTVAQTMSFVGYELACNPDVQQKLFKEISEMNNEINGEKISYEQIQKMKYLDAVISETLRKWPAAPVTDRICVKDYELKYDNKCIKFEANKTIMLIPIWSIHRDPKYYQNPDKFDPERFNDENKKLIDPDTYLPFGVGPRNCIGSRFALMEIKTFFYYLLLNFTIEVTEKTQIPLTFENSAFAIKPKKGIWVELKPRS</sequence>
<evidence type="ECO:0000256" key="12">
    <source>
        <dbReference type="ARBA" id="ARBA00023033"/>
    </source>
</evidence>
<dbReference type="GO" id="GO:0020037">
    <property type="term" value="F:heme binding"/>
    <property type="evidence" value="ECO:0007669"/>
    <property type="project" value="InterPro"/>
</dbReference>
<evidence type="ECO:0000256" key="1">
    <source>
        <dbReference type="ARBA" id="ARBA00001971"/>
    </source>
</evidence>
<comment type="similarity">
    <text evidence="5 15">Belongs to the cytochrome P450 family.</text>
</comment>
<evidence type="ECO:0000256" key="11">
    <source>
        <dbReference type="ARBA" id="ARBA00023004"/>
    </source>
</evidence>
<evidence type="ECO:0000256" key="9">
    <source>
        <dbReference type="ARBA" id="ARBA00022848"/>
    </source>
</evidence>
<evidence type="ECO:0008006" key="18">
    <source>
        <dbReference type="Google" id="ProtNLM"/>
    </source>
</evidence>
<dbReference type="InterPro" id="IPR017972">
    <property type="entry name" value="Cyt_P450_CS"/>
</dbReference>
<dbReference type="InterPro" id="IPR036396">
    <property type="entry name" value="Cyt_P450_sf"/>
</dbReference>
<evidence type="ECO:0000313" key="16">
    <source>
        <dbReference type="EMBL" id="KAG5671809.1"/>
    </source>
</evidence>
<accession>A0A9J6BPL1</accession>
<evidence type="ECO:0000256" key="4">
    <source>
        <dbReference type="ARBA" id="ARBA00004406"/>
    </source>
</evidence>
<dbReference type="SUPFAM" id="SSF48264">
    <property type="entry name" value="Cytochrome P450"/>
    <property type="match status" value="1"/>
</dbReference>
<organism evidence="16 17">
    <name type="scientific">Polypedilum vanderplanki</name>
    <name type="common">Sleeping chironomid midge</name>
    <dbReference type="NCBI Taxonomy" id="319348"/>
    <lineage>
        <taxon>Eukaryota</taxon>
        <taxon>Metazoa</taxon>
        <taxon>Ecdysozoa</taxon>
        <taxon>Arthropoda</taxon>
        <taxon>Hexapoda</taxon>
        <taxon>Insecta</taxon>
        <taxon>Pterygota</taxon>
        <taxon>Neoptera</taxon>
        <taxon>Endopterygota</taxon>
        <taxon>Diptera</taxon>
        <taxon>Nematocera</taxon>
        <taxon>Chironomoidea</taxon>
        <taxon>Chironomidae</taxon>
        <taxon>Chironominae</taxon>
        <taxon>Polypedilum</taxon>
        <taxon>Polypedilum</taxon>
    </lineage>
</organism>
<dbReference type="FunFam" id="1.10.630.10:FF:000042">
    <property type="entry name" value="Cytochrome P450"/>
    <property type="match status" value="1"/>
</dbReference>
<dbReference type="GO" id="GO:0005506">
    <property type="term" value="F:iron ion binding"/>
    <property type="evidence" value="ECO:0007669"/>
    <property type="project" value="InterPro"/>
</dbReference>
<dbReference type="PRINTS" id="PR00463">
    <property type="entry name" value="EP450I"/>
</dbReference>
<dbReference type="Proteomes" id="UP001107558">
    <property type="component" value="Chromosome 3"/>
</dbReference>
<feature type="binding site" description="axial binding residue" evidence="14">
    <location>
        <position position="470"/>
    </location>
    <ligand>
        <name>heme</name>
        <dbReference type="ChEBI" id="CHEBI:30413"/>
    </ligand>
    <ligandPart>
        <name>Fe</name>
        <dbReference type="ChEBI" id="CHEBI:18248"/>
    </ligandPart>
</feature>
<evidence type="ECO:0000256" key="6">
    <source>
        <dbReference type="ARBA" id="ARBA00022617"/>
    </source>
</evidence>
<keyword evidence="17" id="KW-1185">Reference proteome</keyword>
<keyword evidence="6 14" id="KW-0349">Heme</keyword>
<evidence type="ECO:0000256" key="2">
    <source>
        <dbReference type="ARBA" id="ARBA00003690"/>
    </source>
</evidence>
<dbReference type="PANTHER" id="PTHR24292">
    <property type="entry name" value="CYTOCHROME P450"/>
    <property type="match status" value="1"/>
</dbReference>
<reference evidence="16" key="1">
    <citation type="submission" date="2021-03" db="EMBL/GenBank/DDBJ databases">
        <title>Chromosome level genome of the anhydrobiotic midge Polypedilum vanderplanki.</title>
        <authorList>
            <person name="Yoshida Y."/>
            <person name="Kikawada T."/>
            <person name="Gusev O."/>
        </authorList>
    </citation>
    <scope>NUCLEOTIDE SEQUENCE</scope>
    <source>
        <strain evidence="16">NIAS01</strain>
        <tissue evidence="16">Whole body or cell culture</tissue>
    </source>
</reference>
<gene>
    <name evidence="16" type="ORF">PVAND_001984</name>
</gene>
<dbReference type="InterPro" id="IPR002401">
    <property type="entry name" value="Cyt_P450_E_grp-I"/>
</dbReference>
<keyword evidence="7 14" id="KW-0479">Metal-binding</keyword>
<keyword evidence="13" id="KW-0472">Membrane</keyword>
<dbReference type="GO" id="GO:0016705">
    <property type="term" value="F:oxidoreductase activity, acting on paired donors, with incorporation or reduction of molecular oxygen"/>
    <property type="evidence" value="ECO:0007669"/>
    <property type="project" value="InterPro"/>
</dbReference>
<keyword evidence="12 15" id="KW-0503">Monooxygenase</keyword>
<keyword evidence="10 15" id="KW-0560">Oxidoreductase</keyword>
<protein>
    <recommendedName>
        <fullName evidence="18">Cytochrome P450</fullName>
    </recommendedName>
</protein>
<evidence type="ECO:0000256" key="10">
    <source>
        <dbReference type="ARBA" id="ARBA00023002"/>
    </source>
</evidence>
<dbReference type="EMBL" id="JADBJN010000003">
    <property type="protein sequence ID" value="KAG5671809.1"/>
    <property type="molecule type" value="Genomic_DNA"/>
</dbReference>